<proteinExistence type="predicted"/>
<dbReference type="RefSeq" id="WP_122190969.1">
    <property type="nucleotide sequence ID" value="NZ_RFFH01000016.1"/>
</dbReference>
<organism evidence="2 3">
    <name type="scientific">Nocardia stercoris</name>
    <dbReference type="NCBI Taxonomy" id="2483361"/>
    <lineage>
        <taxon>Bacteria</taxon>
        <taxon>Bacillati</taxon>
        <taxon>Actinomycetota</taxon>
        <taxon>Actinomycetes</taxon>
        <taxon>Mycobacteriales</taxon>
        <taxon>Nocardiaceae</taxon>
        <taxon>Nocardia</taxon>
    </lineage>
</organism>
<dbReference type="Pfam" id="PF13485">
    <property type="entry name" value="Peptidase_MA_2"/>
    <property type="match status" value="1"/>
</dbReference>
<gene>
    <name evidence="2" type="ORF">EBN03_27060</name>
</gene>
<dbReference type="OrthoDB" id="5242307at2"/>
<comment type="caution">
    <text evidence="2">The sequence shown here is derived from an EMBL/GenBank/DDBJ whole genome shotgun (WGS) entry which is preliminary data.</text>
</comment>
<feature type="domain" description="Peptidase MA-like" evidence="1">
    <location>
        <begin position="194"/>
        <end position="332"/>
    </location>
</feature>
<accession>A0A3M2L3L3</accession>
<dbReference type="EMBL" id="RFFH01000016">
    <property type="protein sequence ID" value="RMI29098.1"/>
    <property type="molecule type" value="Genomic_DNA"/>
</dbReference>
<evidence type="ECO:0000259" key="1">
    <source>
        <dbReference type="Pfam" id="PF13485"/>
    </source>
</evidence>
<name>A0A3M2L3L3_9NOCA</name>
<protein>
    <recommendedName>
        <fullName evidence="1">Peptidase MA-like domain-containing protein</fullName>
    </recommendedName>
</protein>
<dbReference type="InterPro" id="IPR039568">
    <property type="entry name" value="Peptidase_MA-like_dom"/>
</dbReference>
<reference evidence="2 3" key="1">
    <citation type="submission" date="2018-10" db="EMBL/GenBank/DDBJ databases">
        <title>Isolation from cow dung.</title>
        <authorList>
            <person name="Ling L."/>
        </authorList>
    </citation>
    <scope>NUCLEOTIDE SEQUENCE [LARGE SCALE GENOMIC DNA]</scope>
    <source>
        <strain evidence="2 3">NEAU-LL90</strain>
    </source>
</reference>
<evidence type="ECO:0000313" key="3">
    <source>
        <dbReference type="Proteomes" id="UP000279275"/>
    </source>
</evidence>
<sequence length="336" mass="35101">MSAFRGLRGWLGVRQRFEFMATATMTVAMMAVAGALLLIPEPVLPALAGPPSADVAPQADLAPADPQIAPLHKLMESYGPVVVRQVCSEDGRVSVVLGHARQRPDIEQLAGEVEPAVTAVTGLWGRGWARAAVLVVASGPAEFAALTHTTGAVSDQVAAASVSDPFPRGGRPTGQRVVFAADAGRRLGPDGLRDTLRHELTHVAARAVTVDGAPQWVLEGFAEYAAHRGEQRSFAQLAPSLLAAARAGQLPAELPSDAAFVPGPGTDAALAYEQGWSVNAFVADRFGEPALVDLYRRLATGPADAAAVDSAVRAALGIGASDLVAHWRDWIRARAQ</sequence>
<dbReference type="Proteomes" id="UP000279275">
    <property type="component" value="Unassembled WGS sequence"/>
</dbReference>
<keyword evidence="3" id="KW-1185">Reference proteome</keyword>
<dbReference type="AlphaFoldDB" id="A0A3M2L3L3"/>
<evidence type="ECO:0000313" key="2">
    <source>
        <dbReference type="EMBL" id="RMI29098.1"/>
    </source>
</evidence>